<evidence type="ECO:0000313" key="2">
    <source>
        <dbReference type="EMBL" id="KKN34322.1"/>
    </source>
</evidence>
<dbReference type="EMBL" id="LAZR01002113">
    <property type="protein sequence ID" value="KKN34322.1"/>
    <property type="molecule type" value="Genomic_DNA"/>
</dbReference>
<dbReference type="InterPro" id="IPR044992">
    <property type="entry name" value="ChyE-like"/>
</dbReference>
<gene>
    <name evidence="2" type="ORF">LCGC14_0794840</name>
</gene>
<comment type="caution">
    <text evidence="2">The sequence shown here is derived from an EMBL/GenBank/DDBJ whole genome shotgun (WGS) entry which is preliminary data.</text>
</comment>
<accession>A0A0F9QB97</accession>
<dbReference type="PANTHER" id="PTHR42695">
    <property type="entry name" value="GLUTAMINE AMIDOTRANSFERASE YLR126C-RELATED"/>
    <property type="match status" value="1"/>
</dbReference>
<dbReference type="CDD" id="cd01741">
    <property type="entry name" value="GATase1_1"/>
    <property type="match status" value="1"/>
</dbReference>
<reference evidence="2" key="1">
    <citation type="journal article" date="2015" name="Nature">
        <title>Complex archaea that bridge the gap between prokaryotes and eukaryotes.</title>
        <authorList>
            <person name="Spang A."/>
            <person name="Saw J.H."/>
            <person name="Jorgensen S.L."/>
            <person name="Zaremba-Niedzwiedzka K."/>
            <person name="Martijn J."/>
            <person name="Lind A.E."/>
            <person name="van Eijk R."/>
            <person name="Schleper C."/>
            <person name="Guy L."/>
            <person name="Ettema T.J."/>
        </authorList>
    </citation>
    <scope>NUCLEOTIDE SEQUENCE</scope>
</reference>
<organism evidence="2">
    <name type="scientific">marine sediment metagenome</name>
    <dbReference type="NCBI Taxonomy" id="412755"/>
    <lineage>
        <taxon>unclassified sequences</taxon>
        <taxon>metagenomes</taxon>
        <taxon>ecological metagenomes</taxon>
    </lineage>
</organism>
<dbReference type="Gene3D" id="3.40.50.880">
    <property type="match status" value="1"/>
</dbReference>
<dbReference type="AlphaFoldDB" id="A0A0F9QB97"/>
<proteinExistence type="predicted"/>
<feature type="domain" description="Glutamine amidotransferase" evidence="1">
    <location>
        <begin position="43"/>
        <end position="185"/>
    </location>
</feature>
<dbReference type="PROSITE" id="PS51273">
    <property type="entry name" value="GATASE_TYPE_1"/>
    <property type="match status" value="1"/>
</dbReference>
<evidence type="ECO:0000259" key="1">
    <source>
        <dbReference type="Pfam" id="PF00117"/>
    </source>
</evidence>
<name>A0A0F9QB97_9ZZZZ</name>
<dbReference type="Pfam" id="PF00117">
    <property type="entry name" value="GATase"/>
    <property type="match status" value="1"/>
</dbReference>
<dbReference type="InterPro" id="IPR017926">
    <property type="entry name" value="GATASE"/>
</dbReference>
<sequence length="238" mass="27922">MSKRILILKNISHEEPGLLIDVINRYYLPYDVIDLSKKLNFPKIDDYALLIIMGGPDSANDFSEKIIKESYYVKLAFHKKIPILGICLGLQLMIHVNGGEIFKNKVEEVGFKHKEKFWYTIKLTEEGLRDPVFENINDSFIVFQLHGETVKLIKRATLLGTSKLCRNQILKIGDYNYGFQFHFELNEDLFWKIHDLSAELINHDLNQLEKDFNIIKESYTKRGTRICENYLKLIKFIM</sequence>
<dbReference type="InterPro" id="IPR029062">
    <property type="entry name" value="Class_I_gatase-like"/>
</dbReference>
<dbReference type="PANTHER" id="PTHR42695:SF5">
    <property type="entry name" value="GLUTAMINE AMIDOTRANSFERASE YLR126C-RELATED"/>
    <property type="match status" value="1"/>
</dbReference>
<dbReference type="SUPFAM" id="SSF52317">
    <property type="entry name" value="Class I glutamine amidotransferase-like"/>
    <property type="match status" value="1"/>
</dbReference>
<protein>
    <recommendedName>
        <fullName evidence="1">Glutamine amidotransferase domain-containing protein</fullName>
    </recommendedName>
</protein>
<dbReference type="GO" id="GO:0005829">
    <property type="term" value="C:cytosol"/>
    <property type="evidence" value="ECO:0007669"/>
    <property type="project" value="TreeGrafter"/>
</dbReference>